<dbReference type="PANTHER" id="PTHR43963">
    <property type="entry name" value="CARBONYL REDUCTASE 1-RELATED"/>
    <property type="match status" value="1"/>
</dbReference>
<dbReference type="EMBL" id="JACDTQ010000575">
    <property type="protein sequence ID" value="KAF5927512.1"/>
    <property type="molecule type" value="Genomic_DNA"/>
</dbReference>
<protein>
    <submittedName>
        <fullName evidence="4">Uncharacterized protein</fullName>
    </submittedName>
</protein>
<dbReference type="PANTHER" id="PTHR43963:SF2">
    <property type="entry name" value="CARBONYL REDUCTASE [NADPH] 1"/>
    <property type="match status" value="1"/>
</dbReference>
<dbReference type="Proteomes" id="UP000551758">
    <property type="component" value="Unassembled WGS sequence"/>
</dbReference>
<reference evidence="4 5" key="1">
    <citation type="journal article" date="2020" name="Mol. Biol. Evol.">
        <title>Interspecific Gene Flow and the Evolution of Specialization in Black and White Rhinoceros.</title>
        <authorList>
            <person name="Moodley Y."/>
            <person name="Westbury M.V."/>
            <person name="Russo I.M."/>
            <person name="Gopalakrishnan S."/>
            <person name="Rakotoarivelo A."/>
            <person name="Olsen R.A."/>
            <person name="Prost S."/>
            <person name="Tunstall T."/>
            <person name="Ryder O.A."/>
            <person name="Dalen L."/>
            <person name="Bruford M.W."/>
        </authorList>
    </citation>
    <scope>NUCLEOTIDE SEQUENCE [LARGE SCALE GENOMIC DNA]</scope>
    <source>
        <strain evidence="4">SBR-YM</strain>
        <tissue evidence="4">Skin</tissue>
    </source>
</reference>
<keyword evidence="3" id="KW-0560">Oxidoreductase</keyword>
<dbReference type="GO" id="GO:0004090">
    <property type="term" value="F:carbonyl reductase (NADPH) activity"/>
    <property type="evidence" value="ECO:0007669"/>
    <property type="project" value="TreeGrafter"/>
</dbReference>
<sequence>MPEEGAETLMYLVLLSTDAEGPHGEFVMEKKPGRATPLGTSVAHISVHSPNKCPKGPPPSHILLPLCGGDDWGKQRHWLLHHIHAAAAGQGTESFLPPTGINGLQSICTLNDFLHKEYGGLDVLVNNTGIVFKKNFVLFYGFLPNDYYLLTLFSLPLKAPDSTSFHIKAELTMKTNFFGTRDVCMELLPLIKPQSEYDEEPKL</sequence>
<keyword evidence="2" id="KW-0521">NADP</keyword>
<dbReference type="AlphaFoldDB" id="A0A7J7FHE5"/>
<evidence type="ECO:0000256" key="3">
    <source>
        <dbReference type="ARBA" id="ARBA00023002"/>
    </source>
</evidence>
<keyword evidence="5" id="KW-1185">Reference proteome</keyword>
<evidence type="ECO:0000256" key="2">
    <source>
        <dbReference type="ARBA" id="ARBA00022857"/>
    </source>
</evidence>
<comment type="caution">
    <text evidence="4">The sequence shown here is derived from an EMBL/GenBank/DDBJ whole genome shotgun (WGS) entry which is preliminary data.</text>
</comment>
<proteinExistence type="inferred from homology"/>
<dbReference type="InterPro" id="IPR036291">
    <property type="entry name" value="NAD(P)-bd_dom_sf"/>
</dbReference>
<comment type="similarity">
    <text evidence="1">Belongs to the short-chain dehydrogenases/reductases (SDR) family.</text>
</comment>
<dbReference type="SUPFAM" id="SSF51735">
    <property type="entry name" value="NAD(P)-binding Rossmann-fold domains"/>
    <property type="match status" value="1"/>
</dbReference>
<organism evidence="4 5">
    <name type="scientific">Diceros bicornis minor</name>
    <name type="common">South-central black rhinoceros</name>
    <dbReference type="NCBI Taxonomy" id="77932"/>
    <lineage>
        <taxon>Eukaryota</taxon>
        <taxon>Metazoa</taxon>
        <taxon>Chordata</taxon>
        <taxon>Craniata</taxon>
        <taxon>Vertebrata</taxon>
        <taxon>Euteleostomi</taxon>
        <taxon>Mammalia</taxon>
        <taxon>Eutheria</taxon>
        <taxon>Laurasiatheria</taxon>
        <taxon>Perissodactyla</taxon>
        <taxon>Rhinocerotidae</taxon>
        <taxon>Diceros</taxon>
    </lineage>
</organism>
<name>A0A7J7FHE5_DICBM</name>
<gene>
    <name evidence="4" type="ORF">HPG69_016151</name>
</gene>
<evidence type="ECO:0000313" key="4">
    <source>
        <dbReference type="EMBL" id="KAF5927512.1"/>
    </source>
</evidence>
<evidence type="ECO:0000256" key="1">
    <source>
        <dbReference type="ARBA" id="ARBA00006484"/>
    </source>
</evidence>
<evidence type="ECO:0000313" key="5">
    <source>
        <dbReference type="Proteomes" id="UP000551758"/>
    </source>
</evidence>
<dbReference type="Gene3D" id="3.40.50.720">
    <property type="entry name" value="NAD(P)-binding Rossmann-like Domain"/>
    <property type="match status" value="1"/>
</dbReference>
<accession>A0A7J7FHE5</accession>